<dbReference type="FunFam" id="3.30.710.10:FF:000038">
    <property type="entry name" value="BTB/POZ domain-containing protein KCTD3 isoform X1"/>
    <property type="match status" value="1"/>
</dbReference>
<comment type="function">
    <text evidence="8">Accessory subunit of potassium/sodium hyperpolarization-activated cyclic nucleotide-gated channel 3 (HCN3) up-regulating its cell-surface expression and current density without affecting its voltage dependence and kinetics.</text>
</comment>
<dbReference type="InterPro" id="IPR015943">
    <property type="entry name" value="WD40/YVTN_repeat-like_dom_sf"/>
</dbReference>
<proteinExistence type="inferred from homology"/>
<dbReference type="Gene3D" id="3.30.710.10">
    <property type="entry name" value="Potassium Channel Kv1.1, Chain A"/>
    <property type="match status" value="1"/>
</dbReference>
<dbReference type="SMART" id="SM00320">
    <property type="entry name" value="WD40"/>
    <property type="match status" value="3"/>
</dbReference>
<keyword evidence="4" id="KW-0597">Phosphoprotein</keyword>
<comment type="subcellular location">
    <subcellularLocation>
        <location evidence="1">Cell membrane</location>
    </subcellularLocation>
</comment>
<evidence type="ECO:0000256" key="6">
    <source>
        <dbReference type="ARBA" id="ARBA00022737"/>
    </source>
</evidence>
<dbReference type="InterPro" id="IPR011333">
    <property type="entry name" value="SKP1/BTB/POZ_sf"/>
</dbReference>
<dbReference type="InterPro" id="IPR036322">
    <property type="entry name" value="WD40_repeat_dom_sf"/>
</dbReference>
<reference evidence="12" key="2">
    <citation type="submission" date="2025-08" db="UniProtKB">
        <authorList>
            <consortium name="Ensembl"/>
        </authorList>
    </citation>
    <scope>IDENTIFICATION</scope>
</reference>
<dbReference type="InterPro" id="IPR001680">
    <property type="entry name" value="WD40_rpt"/>
</dbReference>
<reference evidence="12" key="3">
    <citation type="submission" date="2025-09" db="UniProtKB">
        <authorList>
            <consortium name="Ensembl"/>
        </authorList>
    </citation>
    <scope>IDENTIFICATION</scope>
</reference>
<dbReference type="Proteomes" id="UP000265100">
    <property type="component" value="Chromosome 1"/>
</dbReference>
<evidence type="ECO:0000256" key="2">
    <source>
        <dbReference type="ARBA" id="ARBA00009572"/>
    </source>
</evidence>
<evidence type="ECO:0000256" key="8">
    <source>
        <dbReference type="ARBA" id="ARBA00059269"/>
    </source>
</evidence>
<dbReference type="Pfam" id="PF02214">
    <property type="entry name" value="BTB_2"/>
    <property type="match status" value="1"/>
</dbReference>
<reference evidence="12" key="1">
    <citation type="submission" date="2018-05" db="EMBL/GenBank/DDBJ databases">
        <authorList>
            <person name="Datahose"/>
        </authorList>
    </citation>
    <scope>NUCLEOTIDE SEQUENCE</scope>
</reference>
<keyword evidence="13" id="KW-1185">Reference proteome</keyword>
<dbReference type="PANTHER" id="PTHR15859:SF2">
    <property type="entry name" value="BTB_POZ DOMAIN-CONTAINING PROTEIN KCTD3"/>
    <property type="match status" value="1"/>
</dbReference>
<keyword evidence="7" id="KW-0472">Membrane</keyword>
<feature type="domain" description="BTB" evidence="11">
    <location>
        <begin position="14"/>
        <end position="83"/>
    </location>
</feature>
<dbReference type="FunFam" id="2.130.10.10:FF:000205">
    <property type="entry name" value="BTB/POZ domain-containing protein KCTD3 isoform X1"/>
    <property type="match status" value="1"/>
</dbReference>
<dbReference type="InterPro" id="IPR047876">
    <property type="entry name" value="SHKBP1/KCTD3"/>
</dbReference>
<evidence type="ECO:0000313" key="13">
    <source>
        <dbReference type="Proteomes" id="UP000265100"/>
    </source>
</evidence>
<dbReference type="AlphaFoldDB" id="A0AAX7SDA4"/>
<dbReference type="GO" id="GO:0005886">
    <property type="term" value="C:plasma membrane"/>
    <property type="evidence" value="ECO:0007669"/>
    <property type="project" value="UniProtKB-SubCell"/>
</dbReference>
<gene>
    <name evidence="12" type="primary">KCTD3</name>
</gene>
<keyword evidence="6" id="KW-0677">Repeat</keyword>
<comment type="similarity">
    <text evidence="2">Belongs to the KCTD3 family.</text>
</comment>
<evidence type="ECO:0000256" key="1">
    <source>
        <dbReference type="ARBA" id="ARBA00004236"/>
    </source>
</evidence>
<dbReference type="PANTHER" id="PTHR15859">
    <property type="entry name" value="SETA BINDING PROTEIN 1"/>
    <property type="match status" value="1"/>
</dbReference>
<keyword evidence="3" id="KW-1003">Cell membrane</keyword>
<protein>
    <recommendedName>
        <fullName evidence="10">BTB/POZ domain-containing protein KCTD3</fullName>
    </recommendedName>
</protein>
<sequence length="615" mass="67872">MATNGNSLTPAMGEIIQLNVGGTRFSTSRQTLMWIPDSFFSSLLSGRISTLRDETGAIFIDRDPTAFAPILNFLRTKELDLRVLFHGYLPPPGKDVKLSDTETELKDHPSEVLFKNILKMENGNNLGAEGFTRVGPMVDPRKVLIIAGHHNWIVAAYAHFVICYRIKESSGWQQVFSSPYLDWTIERIALNAKVVGGPHGDKDKMVAAASESSIILWSIQDGGSGNEIGVFSLGVPVDDLFFIGNQLVATSHTGKVGVWNAVTQHWQVQDVVPITSCDTAGSFLLLGCNNGSIYYIDMQKFPLRMKDNDLLVTELYHDPSNDAITALSVYLTPKTSVSGNWIEIAYGTSSGAVRVIVQHPETVGSGPQLFQTFTVHRSPVTKIMLSEKHLVSVCADNNHVRTWTVTRFRGMISTQPGSTPLASFKILSLEEAESHGSYGSGNDIGPFGERDDQQVFIQKVIPITNKLFVRLSSTGKRICEVQSVDGTTITCFMVRECEGSSRMGSRPRRYLFTGHGNGSIQMWDLTTAMDTANKGEERKKEDIGGPTEEELLQLLDQCDLSTSRCATPNISPAPSLLHHTRLRESCSRLERQHSFIEVTSLYMPSELSEDVFEGT</sequence>
<dbReference type="InterPro" id="IPR003131">
    <property type="entry name" value="T1-type_BTB"/>
</dbReference>
<dbReference type="SUPFAM" id="SSF54695">
    <property type="entry name" value="POZ domain"/>
    <property type="match status" value="1"/>
</dbReference>
<dbReference type="InterPro" id="IPR000210">
    <property type="entry name" value="BTB/POZ_dom"/>
</dbReference>
<evidence type="ECO:0000259" key="11">
    <source>
        <dbReference type="PROSITE" id="PS50097"/>
    </source>
</evidence>
<comment type="subunit">
    <text evidence="9">Interacts with HCN3.</text>
</comment>
<evidence type="ECO:0000256" key="7">
    <source>
        <dbReference type="ARBA" id="ARBA00023136"/>
    </source>
</evidence>
<evidence type="ECO:0000256" key="9">
    <source>
        <dbReference type="ARBA" id="ARBA00065501"/>
    </source>
</evidence>
<dbReference type="Gene3D" id="2.130.10.10">
    <property type="entry name" value="YVTN repeat-like/Quinoprotein amine dehydrogenase"/>
    <property type="match status" value="1"/>
</dbReference>
<accession>A0AAX7SDA4</accession>
<dbReference type="Ensembl" id="ENSACLT00000087951.1">
    <property type="protein sequence ID" value="ENSACLP00000042279.1"/>
    <property type="gene ID" value="ENSACLG00000011143.2"/>
</dbReference>
<dbReference type="SUPFAM" id="SSF50978">
    <property type="entry name" value="WD40 repeat-like"/>
    <property type="match status" value="1"/>
</dbReference>
<evidence type="ECO:0000313" key="12">
    <source>
        <dbReference type="Ensembl" id="ENSACLP00000042279.1"/>
    </source>
</evidence>
<organism evidence="12 13">
    <name type="scientific">Astatotilapia calliptera</name>
    <name type="common">Eastern happy</name>
    <name type="synonym">Chromis callipterus</name>
    <dbReference type="NCBI Taxonomy" id="8154"/>
    <lineage>
        <taxon>Eukaryota</taxon>
        <taxon>Metazoa</taxon>
        <taxon>Chordata</taxon>
        <taxon>Craniata</taxon>
        <taxon>Vertebrata</taxon>
        <taxon>Euteleostomi</taxon>
        <taxon>Actinopterygii</taxon>
        <taxon>Neopterygii</taxon>
        <taxon>Teleostei</taxon>
        <taxon>Neoteleostei</taxon>
        <taxon>Acanthomorphata</taxon>
        <taxon>Ovalentaria</taxon>
        <taxon>Cichlomorphae</taxon>
        <taxon>Cichliformes</taxon>
        <taxon>Cichlidae</taxon>
        <taxon>African cichlids</taxon>
        <taxon>Pseudocrenilabrinae</taxon>
        <taxon>Haplochromini</taxon>
        <taxon>Astatotilapia</taxon>
    </lineage>
</organism>
<dbReference type="GO" id="GO:0051260">
    <property type="term" value="P:protein homooligomerization"/>
    <property type="evidence" value="ECO:0007669"/>
    <property type="project" value="InterPro"/>
</dbReference>
<evidence type="ECO:0000256" key="10">
    <source>
        <dbReference type="ARBA" id="ARBA00073141"/>
    </source>
</evidence>
<evidence type="ECO:0000256" key="4">
    <source>
        <dbReference type="ARBA" id="ARBA00022553"/>
    </source>
</evidence>
<evidence type="ECO:0000256" key="5">
    <source>
        <dbReference type="ARBA" id="ARBA00022574"/>
    </source>
</evidence>
<evidence type="ECO:0000256" key="3">
    <source>
        <dbReference type="ARBA" id="ARBA00022475"/>
    </source>
</evidence>
<dbReference type="GeneTree" id="ENSGT00940000153881"/>
<dbReference type="PROSITE" id="PS50097">
    <property type="entry name" value="BTB"/>
    <property type="match status" value="1"/>
</dbReference>
<keyword evidence="5" id="KW-0853">WD repeat</keyword>
<name>A0AAX7SDA4_ASTCA</name>